<reference evidence="1" key="1">
    <citation type="submission" date="2014-09" db="EMBL/GenBank/DDBJ databases">
        <authorList>
            <person name="Magalhaes I.L.F."/>
            <person name="Oliveira U."/>
            <person name="Santos F.R."/>
            <person name="Vidigal T.H.D.A."/>
            <person name="Brescovit A.D."/>
            <person name="Santos A.J."/>
        </authorList>
    </citation>
    <scope>NUCLEOTIDE SEQUENCE</scope>
    <source>
        <tissue evidence="1">Shoot tissue taken approximately 20 cm above the soil surface</tissue>
    </source>
</reference>
<name>A0A0A9CBM6_ARUDO</name>
<reference evidence="1" key="2">
    <citation type="journal article" date="2015" name="Data Brief">
        <title>Shoot transcriptome of the giant reed, Arundo donax.</title>
        <authorList>
            <person name="Barrero R.A."/>
            <person name="Guerrero F.D."/>
            <person name="Moolhuijzen P."/>
            <person name="Goolsby J.A."/>
            <person name="Tidwell J."/>
            <person name="Bellgard S.E."/>
            <person name="Bellgard M.I."/>
        </authorList>
    </citation>
    <scope>NUCLEOTIDE SEQUENCE</scope>
    <source>
        <tissue evidence="1">Shoot tissue taken approximately 20 cm above the soil surface</tissue>
    </source>
</reference>
<accession>A0A0A9CBM6</accession>
<protein>
    <submittedName>
        <fullName evidence="1">Uncharacterized protein</fullName>
    </submittedName>
</protein>
<dbReference type="EMBL" id="GBRH01227095">
    <property type="protein sequence ID" value="JAD70800.1"/>
    <property type="molecule type" value="Transcribed_RNA"/>
</dbReference>
<proteinExistence type="predicted"/>
<sequence length="54" mass="6465">MQDRCWWGKREIRGNCNVLVYISRGENKAGFRKMPVAEKVYVKQGKEKESFWVK</sequence>
<organism evidence="1">
    <name type="scientific">Arundo donax</name>
    <name type="common">Giant reed</name>
    <name type="synonym">Donax arundinaceus</name>
    <dbReference type="NCBI Taxonomy" id="35708"/>
    <lineage>
        <taxon>Eukaryota</taxon>
        <taxon>Viridiplantae</taxon>
        <taxon>Streptophyta</taxon>
        <taxon>Embryophyta</taxon>
        <taxon>Tracheophyta</taxon>
        <taxon>Spermatophyta</taxon>
        <taxon>Magnoliopsida</taxon>
        <taxon>Liliopsida</taxon>
        <taxon>Poales</taxon>
        <taxon>Poaceae</taxon>
        <taxon>PACMAD clade</taxon>
        <taxon>Arundinoideae</taxon>
        <taxon>Arundineae</taxon>
        <taxon>Arundo</taxon>
    </lineage>
</organism>
<dbReference type="AlphaFoldDB" id="A0A0A9CBM6"/>
<evidence type="ECO:0000313" key="1">
    <source>
        <dbReference type="EMBL" id="JAD70800.1"/>
    </source>
</evidence>